<dbReference type="HOGENOM" id="CLU_086287_1_0_7"/>
<dbReference type="eggNOG" id="COG2945">
    <property type="taxonomic scope" value="Bacteria"/>
</dbReference>
<name>A0LIX5_SYNFM</name>
<keyword evidence="1" id="KW-0378">Hydrolase</keyword>
<dbReference type="Proteomes" id="UP000001784">
    <property type="component" value="Chromosome"/>
</dbReference>
<dbReference type="STRING" id="335543.Sfum_1690"/>
<dbReference type="EMBL" id="CP000478">
    <property type="protein sequence ID" value="ABK17377.1"/>
    <property type="molecule type" value="Genomic_DNA"/>
</dbReference>
<sequence length="212" mass="23137">MSETPLMIQLPDVKLEALYAKGNGKEAALLCHPHPLYGGSMDNNVVQALQETYEKSGFGTLRFNFRGVGRSEGVYGRGQSEARDVLGMASYLREQGFEVLHGAAYSYGVWVLLIAAGLGLKVESLVLASPPVDFLPFDELQLPAEPSLVTLGSSDQFCAVDSLQSWLDGASAPDLVHVEILPVCDHFYWEREEALSEFVASFLKDHVARTAT</sequence>
<protein>
    <submittedName>
        <fullName evidence="1">Alpha/beta hydrolase family protein</fullName>
    </submittedName>
</protein>
<dbReference type="InterPro" id="IPR029058">
    <property type="entry name" value="AB_hydrolase_fold"/>
</dbReference>
<organism evidence="1 2">
    <name type="scientific">Syntrophobacter fumaroxidans (strain DSM 10017 / MPOB)</name>
    <dbReference type="NCBI Taxonomy" id="335543"/>
    <lineage>
        <taxon>Bacteria</taxon>
        <taxon>Pseudomonadati</taxon>
        <taxon>Thermodesulfobacteriota</taxon>
        <taxon>Syntrophobacteria</taxon>
        <taxon>Syntrophobacterales</taxon>
        <taxon>Syntrophobacteraceae</taxon>
        <taxon>Syntrophobacter</taxon>
    </lineage>
</organism>
<proteinExistence type="predicted"/>
<gene>
    <name evidence="1" type="ordered locus">Sfum_1690</name>
</gene>
<dbReference type="AlphaFoldDB" id="A0LIX5"/>
<dbReference type="SUPFAM" id="SSF53474">
    <property type="entry name" value="alpha/beta-Hydrolases"/>
    <property type="match status" value="1"/>
</dbReference>
<dbReference type="PANTHER" id="PTHR42103:SF2">
    <property type="entry name" value="AB HYDROLASE-1 DOMAIN-CONTAINING PROTEIN"/>
    <property type="match status" value="1"/>
</dbReference>
<dbReference type="RefSeq" id="WP_011698547.1">
    <property type="nucleotide sequence ID" value="NC_008554.1"/>
</dbReference>
<evidence type="ECO:0000313" key="1">
    <source>
        <dbReference type="EMBL" id="ABK17377.1"/>
    </source>
</evidence>
<accession>A0LIX5</accession>
<dbReference type="GO" id="GO:0016787">
    <property type="term" value="F:hydrolase activity"/>
    <property type="evidence" value="ECO:0007669"/>
    <property type="project" value="UniProtKB-KW"/>
</dbReference>
<dbReference type="PANTHER" id="PTHR42103">
    <property type="entry name" value="ALPHA/BETA-HYDROLASES SUPERFAMILY PROTEIN"/>
    <property type="match status" value="1"/>
</dbReference>
<keyword evidence="2" id="KW-1185">Reference proteome</keyword>
<reference evidence="1 2" key="1">
    <citation type="submission" date="2006-10" db="EMBL/GenBank/DDBJ databases">
        <title>Complete sequence of Syntrophobacter fumaroxidans MPOB.</title>
        <authorList>
            <consortium name="US DOE Joint Genome Institute"/>
            <person name="Copeland A."/>
            <person name="Lucas S."/>
            <person name="Lapidus A."/>
            <person name="Barry K."/>
            <person name="Detter J.C."/>
            <person name="Glavina del Rio T."/>
            <person name="Hammon N."/>
            <person name="Israni S."/>
            <person name="Pitluck S."/>
            <person name="Goltsman E.G."/>
            <person name="Martinez M."/>
            <person name="Schmutz J."/>
            <person name="Larimer F."/>
            <person name="Land M."/>
            <person name="Hauser L."/>
            <person name="Kyrpides N."/>
            <person name="Kim E."/>
            <person name="Boone D.R."/>
            <person name="Brockman F."/>
            <person name="Culley D."/>
            <person name="Ferry J."/>
            <person name="Gunsalus R."/>
            <person name="McInerney M.J."/>
            <person name="Morrison M."/>
            <person name="Plugge C."/>
            <person name="Rohlin L."/>
            <person name="Scholten J."/>
            <person name="Sieber J."/>
            <person name="Stams A.J.M."/>
            <person name="Worm P."/>
            <person name="Henstra A.M."/>
            <person name="Richardson P."/>
        </authorList>
    </citation>
    <scope>NUCLEOTIDE SEQUENCE [LARGE SCALE GENOMIC DNA]</scope>
    <source>
        <strain evidence="2">DSM 10017 / MPOB</strain>
    </source>
</reference>
<dbReference type="KEGG" id="sfu:Sfum_1690"/>
<dbReference type="OrthoDB" id="9800435at2"/>
<evidence type="ECO:0000313" key="2">
    <source>
        <dbReference type="Proteomes" id="UP000001784"/>
    </source>
</evidence>
<dbReference type="InParanoid" id="A0LIX5"/>
<dbReference type="Gene3D" id="3.40.50.1820">
    <property type="entry name" value="alpha/beta hydrolase"/>
    <property type="match status" value="1"/>
</dbReference>